<name>A0A1X7UXL3_AMPQE</name>
<dbReference type="InParanoid" id="A0A1X7UXL3"/>
<proteinExistence type="predicted"/>
<protein>
    <submittedName>
        <fullName evidence="1">Uncharacterized protein</fullName>
    </submittedName>
</protein>
<evidence type="ECO:0000313" key="1">
    <source>
        <dbReference type="EnsemblMetazoa" id="Aqu2.1.32436_001"/>
    </source>
</evidence>
<dbReference type="AlphaFoldDB" id="A0A1X7UXL3"/>
<sequence length="64" mass="7191">ISMLAEAEYFQEYTTFPSQICVSLYLVNISIDRASDAKINFSFSSFSYPCAMFICIALLDADNT</sequence>
<dbReference type="EnsemblMetazoa" id="Aqu2.1.32436_001">
    <property type="protein sequence ID" value="Aqu2.1.32436_001"/>
    <property type="gene ID" value="Aqu2.1.32436"/>
</dbReference>
<organism evidence="1">
    <name type="scientific">Amphimedon queenslandica</name>
    <name type="common">Sponge</name>
    <dbReference type="NCBI Taxonomy" id="400682"/>
    <lineage>
        <taxon>Eukaryota</taxon>
        <taxon>Metazoa</taxon>
        <taxon>Porifera</taxon>
        <taxon>Demospongiae</taxon>
        <taxon>Heteroscleromorpha</taxon>
        <taxon>Haplosclerida</taxon>
        <taxon>Niphatidae</taxon>
        <taxon>Amphimedon</taxon>
    </lineage>
</organism>
<accession>A0A1X7UXL3</accession>
<reference evidence="1" key="1">
    <citation type="submission" date="2017-05" db="UniProtKB">
        <authorList>
            <consortium name="EnsemblMetazoa"/>
        </authorList>
    </citation>
    <scope>IDENTIFICATION</scope>
</reference>